<dbReference type="KEGG" id="ssl:SS1G_11122"/>
<organism evidence="1 2">
    <name type="scientific">Sclerotinia sclerotiorum (strain ATCC 18683 / 1980 / Ss-1)</name>
    <name type="common">White mold</name>
    <name type="synonym">Whetzelinia sclerotiorum</name>
    <dbReference type="NCBI Taxonomy" id="665079"/>
    <lineage>
        <taxon>Eukaryota</taxon>
        <taxon>Fungi</taxon>
        <taxon>Dikarya</taxon>
        <taxon>Ascomycota</taxon>
        <taxon>Pezizomycotina</taxon>
        <taxon>Leotiomycetes</taxon>
        <taxon>Helotiales</taxon>
        <taxon>Sclerotiniaceae</taxon>
        <taxon>Sclerotinia</taxon>
    </lineage>
</organism>
<dbReference type="AlphaFoldDB" id="A7F0K4"/>
<dbReference type="InParanoid" id="A7F0K4"/>
<reference evidence="2" key="1">
    <citation type="journal article" date="2011" name="PLoS Genet.">
        <title>Genomic analysis of the necrotrophic fungal pathogens Sclerotinia sclerotiorum and Botrytis cinerea.</title>
        <authorList>
            <person name="Amselem J."/>
            <person name="Cuomo C.A."/>
            <person name="van Kan J.A."/>
            <person name="Viaud M."/>
            <person name="Benito E.P."/>
            <person name="Couloux A."/>
            <person name="Coutinho P.M."/>
            <person name="de Vries R.P."/>
            <person name="Dyer P.S."/>
            <person name="Fillinger S."/>
            <person name="Fournier E."/>
            <person name="Gout L."/>
            <person name="Hahn M."/>
            <person name="Kohn L."/>
            <person name="Lapalu N."/>
            <person name="Plummer K.M."/>
            <person name="Pradier J.M."/>
            <person name="Quevillon E."/>
            <person name="Sharon A."/>
            <person name="Simon A."/>
            <person name="ten Have A."/>
            <person name="Tudzynski B."/>
            <person name="Tudzynski P."/>
            <person name="Wincker P."/>
            <person name="Andrew M."/>
            <person name="Anthouard V."/>
            <person name="Beever R.E."/>
            <person name="Beffa R."/>
            <person name="Benoit I."/>
            <person name="Bouzid O."/>
            <person name="Brault B."/>
            <person name="Chen Z."/>
            <person name="Choquer M."/>
            <person name="Collemare J."/>
            <person name="Cotton P."/>
            <person name="Danchin E.G."/>
            <person name="Da Silva C."/>
            <person name="Gautier A."/>
            <person name="Giraud C."/>
            <person name="Giraud T."/>
            <person name="Gonzalez C."/>
            <person name="Grossetete S."/>
            <person name="Guldener U."/>
            <person name="Henrissat B."/>
            <person name="Howlett B.J."/>
            <person name="Kodira C."/>
            <person name="Kretschmer M."/>
            <person name="Lappartient A."/>
            <person name="Leroch M."/>
            <person name="Levis C."/>
            <person name="Mauceli E."/>
            <person name="Neuveglise C."/>
            <person name="Oeser B."/>
            <person name="Pearson M."/>
            <person name="Poulain J."/>
            <person name="Poussereau N."/>
            <person name="Quesneville H."/>
            <person name="Rascle C."/>
            <person name="Schumacher J."/>
            <person name="Segurens B."/>
            <person name="Sexton A."/>
            <person name="Silva E."/>
            <person name="Sirven C."/>
            <person name="Soanes D.M."/>
            <person name="Talbot N.J."/>
            <person name="Templeton M."/>
            <person name="Yandava C."/>
            <person name="Yarden O."/>
            <person name="Zeng Q."/>
            <person name="Rollins J.A."/>
            <person name="Lebrun M.H."/>
            <person name="Dickman M."/>
        </authorList>
    </citation>
    <scope>NUCLEOTIDE SEQUENCE [LARGE SCALE GENOMIC DNA]</scope>
    <source>
        <strain evidence="2">ATCC 18683 / 1980 / Ss-1</strain>
    </source>
</reference>
<sequence>MGGRRKLCEKFAVEDEQQTYEYFENFEEFPKAIKIRVDNVTTDERSDGPISRKDQRDYYEERELRKDCERMKCSS</sequence>
<gene>
    <name evidence="1" type="ORF">SS1G_11122</name>
</gene>
<evidence type="ECO:0000313" key="1">
    <source>
        <dbReference type="EMBL" id="EDN95246.1"/>
    </source>
</evidence>
<dbReference type="RefSeq" id="XP_001587881.1">
    <property type="nucleotide sequence ID" value="XM_001587831.1"/>
</dbReference>
<keyword evidence="2" id="KW-1185">Reference proteome</keyword>
<accession>A7F0K4</accession>
<dbReference type="HOGENOM" id="CLU_2672600_0_0_1"/>
<dbReference type="GeneID" id="5484178"/>
<evidence type="ECO:0000313" key="2">
    <source>
        <dbReference type="Proteomes" id="UP000001312"/>
    </source>
</evidence>
<proteinExistence type="predicted"/>
<protein>
    <submittedName>
        <fullName evidence="1">Uncharacterized protein</fullName>
    </submittedName>
</protein>
<name>A7F0K4_SCLS1</name>
<dbReference type="Proteomes" id="UP000001312">
    <property type="component" value="Unassembled WGS sequence"/>
</dbReference>
<dbReference type="EMBL" id="CH476637">
    <property type="protein sequence ID" value="EDN95246.1"/>
    <property type="molecule type" value="Genomic_DNA"/>
</dbReference>